<dbReference type="Proteomes" id="UP000559256">
    <property type="component" value="Unassembled WGS sequence"/>
</dbReference>
<comment type="caution">
    <text evidence="2">The sequence shown here is derived from an EMBL/GenBank/DDBJ whole genome shotgun (WGS) entry which is preliminary data.</text>
</comment>
<protein>
    <submittedName>
        <fullName evidence="2">Uncharacterized protein</fullName>
    </submittedName>
</protein>
<dbReference type="SUPFAM" id="SSF46689">
    <property type="entry name" value="Homeodomain-like"/>
    <property type="match status" value="1"/>
</dbReference>
<evidence type="ECO:0000256" key="1">
    <source>
        <dbReference type="SAM" id="MobiDB-lite"/>
    </source>
</evidence>
<evidence type="ECO:0000313" key="3">
    <source>
        <dbReference type="Proteomes" id="UP000559256"/>
    </source>
</evidence>
<name>A0A8H5BYS7_9AGAR</name>
<feature type="compositionally biased region" description="Basic and acidic residues" evidence="1">
    <location>
        <begin position="232"/>
        <end position="241"/>
    </location>
</feature>
<dbReference type="InterPro" id="IPR009057">
    <property type="entry name" value="Homeodomain-like_sf"/>
</dbReference>
<organism evidence="2 3">
    <name type="scientific">Tetrapyrgos nigripes</name>
    <dbReference type="NCBI Taxonomy" id="182062"/>
    <lineage>
        <taxon>Eukaryota</taxon>
        <taxon>Fungi</taxon>
        <taxon>Dikarya</taxon>
        <taxon>Basidiomycota</taxon>
        <taxon>Agaricomycotina</taxon>
        <taxon>Agaricomycetes</taxon>
        <taxon>Agaricomycetidae</taxon>
        <taxon>Agaricales</taxon>
        <taxon>Marasmiineae</taxon>
        <taxon>Marasmiaceae</taxon>
        <taxon>Tetrapyrgos</taxon>
    </lineage>
</organism>
<feature type="region of interest" description="Disordered" evidence="1">
    <location>
        <begin position="215"/>
        <end position="248"/>
    </location>
</feature>
<dbReference type="EMBL" id="JAACJM010000314">
    <property type="protein sequence ID" value="KAF5332057.1"/>
    <property type="molecule type" value="Genomic_DNA"/>
</dbReference>
<proteinExistence type="predicted"/>
<dbReference type="AlphaFoldDB" id="A0A8H5BYS7"/>
<dbReference type="OrthoDB" id="3259884at2759"/>
<gene>
    <name evidence="2" type="ORF">D9758_016254</name>
</gene>
<reference evidence="2 3" key="1">
    <citation type="journal article" date="2020" name="ISME J.">
        <title>Uncovering the hidden diversity of litter-decomposition mechanisms in mushroom-forming fungi.</title>
        <authorList>
            <person name="Floudas D."/>
            <person name="Bentzer J."/>
            <person name="Ahren D."/>
            <person name="Johansson T."/>
            <person name="Persson P."/>
            <person name="Tunlid A."/>
        </authorList>
    </citation>
    <scope>NUCLEOTIDE SEQUENCE [LARGE SCALE GENOMIC DNA]</scope>
    <source>
        <strain evidence="2 3">CBS 291.85</strain>
    </source>
</reference>
<evidence type="ECO:0000313" key="2">
    <source>
        <dbReference type="EMBL" id="KAF5332057.1"/>
    </source>
</evidence>
<sequence>MGRHISNDLRAHIPILFYEHGLKVTRICKLLKLKKSFVYKVLDEERTYGVPYNPHARRVGRPRILTIPNTKYIFNTLSRHRTMYLSEIQEQLDQQCDINVSLTTIFNTLRRLYFSHKSVSAEALERNQLERSAFMNTMADLVLNPDQLMFTDEALRNQRTQQRQFRLQVLPALKAGATDIDKLADYTRLVSKISTSAPDKPIIVFIDKQDIKKKKLPKRASQDDDEGSQQDKATDEDKSGSDDDGNELSLMDCELARLRSLLEAKYKSDHDNSYAYMDPVSGDLWPLTPFMLKEWCCAMYDGKATVSEPPQMPTFDAVNRLPSIRNDHRRHSISSSSSSAPTSDIGHLANIITTLQAPPTTPQKPAITHALHPFLNTPSKLPCFLAFVEKEFHVKDVMTYHFALEGQRIGPDVLQSISDDMLMGLNIPIGDIRRLKEAAAMWIQSDDAKKRGAPEGGDQEPVDGTKCIRFEKRWKDGSGTATYHGTSVDASSPGPEMDYEWYYYCDSLQKMMLLQPGDVPVLDEEF</sequence>
<accession>A0A8H5BYS7</accession>
<keyword evidence="3" id="KW-1185">Reference proteome</keyword>